<dbReference type="SUPFAM" id="SSF74853">
    <property type="entry name" value="Lamin A/C globular tail domain"/>
    <property type="match status" value="1"/>
</dbReference>
<sequence length="448" mass="49613">MKKILLFGLSALLFACSKDDDVNFIAPVAHNFEISYNENYDHQFAANAEVKLVNNDDGKNYSVVTDISGIASLEVVPGIYKVNVSRTFTPEQYQEFSGQEVQENVTFNASLENLVINETSNTSTSLELVTGRIGNLIIKQIYHAGSDIRLGASFRDLFIEIHNNSNETIYLDGLHIAQIKGTSSVSSTPKDYYLPNGQYDWSMSIGQADIENANSKYVYSDEVIKIPGNGTEYPLGSGKSVIIAATAVNHKAPLVVQDEEGETVTFEVPEPERTIDLSQAPFEAYYRPYQESQGKTWLDSDIDNPNAVNMEVEFKSYGGKDLILDPFGREALVIFFTSETEFSEWNAVPLPSVGIDGYDDEVATFKQIPNSALLDGVELQNIDPSKAKPKRLADEIDAGEIATISGKYSSESVIRKVKRELDGKVFYQDTNNSSNDFEVLAHPQVIIE</sequence>
<keyword evidence="2" id="KW-1185">Reference proteome</keyword>
<proteinExistence type="predicted"/>
<name>A0ABS9EJJ0_9FLAO</name>
<dbReference type="RefSeq" id="WP_236134499.1">
    <property type="nucleotide sequence ID" value="NZ_JAKGTH010000010.1"/>
</dbReference>
<evidence type="ECO:0000313" key="2">
    <source>
        <dbReference type="Proteomes" id="UP001179363"/>
    </source>
</evidence>
<dbReference type="Pfam" id="PF16215">
    <property type="entry name" value="DUF4876"/>
    <property type="match status" value="1"/>
</dbReference>
<gene>
    <name evidence="1" type="ORF">L1I30_11810</name>
</gene>
<evidence type="ECO:0000313" key="1">
    <source>
        <dbReference type="EMBL" id="MCF4102354.1"/>
    </source>
</evidence>
<comment type="caution">
    <text evidence="1">The sequence shown here is derived from an EMBL/GenBank/DDBJ whole genome shotgun (WGS) entry which is preliminary data.</text>
</comment>
<dbReference type="InterPro" id="IPR032627">
    <property type="entry name" value="DUF4876"/>
</dbReference>
<reference evidence="1" key="1">
    <citation type="submission" date="2022-01" db="EMBL/GenBank/DDBJ databases">
        <title>Gillisia lutea sp. nov., isolated from marine plastic residues from the Malvarosa beach (Valencia, Spain).</title>
        <authorList>
            <person name="Vidal-Verdu A."/>
            <person name="Molina-Menor E."/>
            <person name="Satari L."/>
            <person name="Pascual J."/>
            <person name="Pereto J."/>
            <person name="Porcar M."/>
        </authorList>
    </citation>
    <scope>NUCLEOTIDE SEQUENCE</scope>
    <source>
        <strain evidence="1">M10.2A</strain>
    </source>
</reference>
<dbReference type="PROSITE" id="PS51257">
    <property type="entry name" value="PROKAR_LIPOPROTEIN"/>
    <property type="match status" value="1"/>
</dbReference>
<organism evidence="1 2">
    <name type="scientific">Gillisia lutea</name>
    <dbReference type="NCBI Taxonomy" id="2909668"/>
    <lineage>
        <taxon>Bacteria</taxon>
        <taxon>Pseudomonadati</taxon>
        <taxon>Bacteroidota</taxon>
        <taxon>Flavobacteriia</taxon>
        <taxon>Flavobacteriales</taxon>
        <taxon>Flavobacteriaceae</taxon>
        <taxon>Gillisia</taxon>
    </lineage>
</organism>
<protein>
    <submittedName>
        <fullName evidence="1">DUF4876 domain-containing protein</fullName>
    </submittedName>
</protein>
<dbReference type="Proteomes" id="UP001179363">
    <property type="component" value="Unassembled WGS sequence"/>
</dbReference>
<accession>A0ABS9EJJ0</accession>
<dbReference type="InterPro" id="IPR036415">
    <property type="entry name" value="Lamin_tail_dom_sf"/>
</dbReference>
<dbReference type="EMBL" id="JAKGTH010000010">
    <property type="protein sequence ID" value="MCF4102354.1"/>
    <property type="molecule type" value="Genomic_DNA"/>
</dbReference>